<reference evidence="7 8" key="1">
    <citation type="submission" date="2018-11" db="EMBL/GenBank/DDBJ databases">
        <title>Complete genome sequencing of the Actinobacteria Serinibacter sp. K3-2.</title>
        <authorList>
            <person name="Rakitin A.L."/>
            <person name="Beletsky A.V."/>
            <person name="Mardanov A.V."/>
            <person name="Ravin N.V."/>
            <person name="Gromova A.S."/>
            <person name="Filippova S.N."/>
            <person name="Gal'Chenko V.F."/>
        </authorList>
    </citation>
    <scope>NUCLEOTIDE SEQUENCE [LARGE SCALE GENOMIC DNA]</scope>
    <source>
        <strain evidence="7 8">K3-2</strain>
    </source>
</reference>
<proteinExistence type="inferred from homology"/>
<dbReference type="CDD" id="cd13690">
    <property type="entry name" value="PBP2_GluB"/>
    <property type="match status" value="1"/>
</dbReference>
<feature type="chain" id="PRO_5039698265" evidence="5">
    <location>
        <begin position="29"/>
        <end position="328"/>
    </location>
</feature>
<keyword evidence="3 5" id="KW-0732">Signal</keyword>
<evidence type="ECO:0000256" key="2">
    <source>
        <dbReference type="ARBA" id="ARBA00022448"/>
    </source>
</evidence>
<evidence type="ECO:0000259" key="6">
    <source>
        <dbReference type="SMART" id="SM00062"/>
    </source>
</evidence>
<feature type="signal peptide" evidence="5">
    <location>
        <begin position="1"/>
        <end position="28"/>
    </location>
</feature>
<dbReference type="PANTHER" id="PTHR30085:SF6">
    <property type="entry name" value="ABC TRANSPORTER GLUTAMINE-BINDING PROTEIN GLNH"/>
    <property type="match status" value="1"/>
</dbReference>
<evidence type="ECO:0000256" key="4">
    <source>
        <dbReference type="SAM" id="MobiDB-lite"/>
    </source>
</evidence>
<dbReference type="RefSeq" id="WP_199241546.1">
    <property type="nucleotide sequence ID" value="NZ_RHPJ01000002.1"/>
</dbReference>
<evidence type="ECO:0000256" key="5">
    <source>
        <dbReference type="SAM" id="SignalP"/>
    </source>
</evidence>
<evidence type="ECO:0000256" key="1">
    <source>
        <dbReference type="ARBA" id="ARBA00010333"/>
    </source>
</evidence>
<keyword evidence="2" id="KW-0813">Transport</keyword>
<evidence type="ECO:0000313" key="7">
    <source>
        <dbReference type="EMBL" id="TGO05592.1"/>
    </source>
</evidence>
<comment type="caution">
    <text evidence="7">The sequence shown here is derived from an EMBL/GenBank/DDBJ whole genome shotgun (WGS) entry which is preliminary data.</text>
</comment>
<dbReference type="InterPro" id="IPR051455">
    <property type="entry name" value="Bact_solute-bind_prot3"/>
</dbReference>
<gene>
    <name evidence="7" type="ORF">SERN_1596</name>
</gene>
<dbReference type="GO" id="GO:0030288">
    <property type="term" value="C:outer membrane-bounded periplasmic space"/>
    <property type="evidence" value="ECO:0007669"/>
    <property type="project" value="TreeGrafter"/>
</dbReference>
<comment type="similarity">
    <text evidence="1">Belongs to the bacterial solute-binding protein 3 family.</text>
</comment>
<dbReference type="Proteomes" id="UP000297318">
    <property type="component" value="Unassembled WGS sequence"/>
</dbReference>
<protein>
    <submittedName>
        <fullName evidence="7">Sugar-binding protein</fullName>
    </submittedName>
</protein>
<organism evidence="7 8">
    <name type="scientific">Serinibacter arcticus</name>
    <dbReference type="NCBI Taxonomy" id="1655435"/>
    <lineage>
        <taxon>Bacteria</taxon>
        <taxon>Bacillati</taxon>
        <taxon>Actinomycetota</taxon>
        <taxon>Actinomycetes</taxon>
        <taxon>Micrococcales</taxon>
        <taxon>Beutenbergiaceae</taxon>
        <taxon>Serinibacter</taxon>
    </lineage>
</organism>
<dbReference type="GO" id="GO:0006865">
    <property type="term" value="P:amino acid transport"/>
    <property type="evidence" value="ECO:0007669"/>
    <property type="project" value="TreeGrafter"/>
</dbReference>
<dbReference type="EMBL" id="RHPJ01000002">
    <property type="protein sequence ID" value="TGO05592.1"/>
    <property type="molecule type" value="Genomic_DNA"/>
</dbReference>
<accession>A0A4Z1E491</accession>
<dbReference type="AlphaFoldDB" id="A0A4Z1E491"/>
<feature type="domain" description="Solute-binding protein family 3/N-terminal" evidence="6">
    <location>
        <begin position="94"/>
        <end position="314"/>
    </location>
</feature>
<dbReference type="Pfam" id="PF00497">
    <property type="entry name" value="SBP_bac_3"/>
    <property type="match status" value="1"/>
</dbReference>
<evidence type="ECO:0000313" key="8">
    <source>
        <dbReference type="Proteomes" id="UP000297318"/>
    </source>
</evidence>
<dbReference type="SUPFAM" id="SSF53850">
    <property type="entry name" value="Periplasmic binding protein-like II"/>
    <property type="match status" value="1"/>
</dbReference>
<evidence type="ECO:0000256" key="3">
    <source>
        <dbReference type="ARBA" id="ARBA00022729"/>
    </source>
</evidence>
<name>A0A4Z1E491_9MICO</name>
<dbReference type="Gene3D" id="3.40.190.10">
    <property type="entry name" value="Periplasmic binding protein-like II"/>
    <property type="match status" value="2"/>
</dbReference>
<dbReference type="PANTHER" id="PTHR30085">
    <property type="entry name" value="AMINO ACID ABC TRANSPORTER PERMEASE"/>
    <property type="match status" value="1"/>
</dbReference>
<keyword evidence="8" id="KW-1185">Reference proteome</keyword>
<dbReference type="GO" id="GO:0005576">
    <property type="term" value="C:extracellular region"/>
    <property type="evidence" value="ECO:0007669"/>
    <property type="project" value="TreeGrafter"/>
</dbReference>
<feature type="compositionally biased region" description="Low complexity" evidence="4">
    <location>
        <begin position="48"/>
        <end position="60"/>
    </location>
</feature>
<sequence length="328" mass="34414">MTANVSSRTRARTAVAAVLAAVTLAACGGPSGLDDLGRESAAVETETDAPATSAPPAQATCEDATTSYDPLEVLPEPGQFPAGSTMAEIYERGSLIAGISADTLLMGSRNPLTGEIEGFDVDVLRDVSTAIFGSPDRIQFRVITSGQRVGVLENGEVDVVARTFSMTCTRWETIAFSAEYYDAGQKVLVSAESAATGLDDLSGQRVCAPEGTTTLTRLEEYPVEVVPARTHTACLALFQQSQVEAITGDDTILAGFAAQDPYAKVVGEAISTEPYGLGLQADDVDLVQLVNAVLAQRVADGRWQASYDRWLGVLGADAVPPSPEYGRS</sequence>
<dbReference type="InterPro" id="IPR001638">
    <property type="entry name" value="Solute-binding_3/MltF_N"/>
</dbReference>
<dbReference type="SMART" id="SM00062">
    <property type="entry name" value="PBPb"/>
    <property type="match status" value="1"/>
</dbReference>
<feature type="region of interest" description="Disordered" evidence="4">
    <location>
        <begin position="39"/>
        <end position="62"/>
    </location>
</feature>